<accession>A0AAD2Q106</accession>
<feature type="compositionally biased region" description="Acidic residues" evidence="1">
    <location>
        <begin position="252"/>
        <end position="273"/>
    </location>
</feature>
<sequence length="451" mass="49434">MSLSVASPDTYCKEGITTSLKVIAPGESVEFLELDSPLCGFGWRFLCRLFRGVEDTSSSDSESDVEALIGLRVALYFDPHLLKNARYGSLSFAIVSQGIDVIQVNKKAAISLPSEDGPDGLTTPLLAEYHMPLGTSAAIQVTVKFSSRELELPYPCRMRQGAPRQQGTMSDQIKEVLASSIRGRDVPDIKFYAYTRKSRARGVVFGLQPMFAKREWMTGKAEGLDTFLDGLCDGGGREAQLVDLRGHRPSADDSEFGEYDYMSDSDLETDDEGSERPGEPDASSVAPVDRSLSGAGSGHAVVIKGHSFDTWMSMLYFLYTNEIRFKTSEESSHSDIPECSAKSMYRLAQEFDLPALKELCQISIRSRLAPETIFADTFSSFTSRYEDIQDMHIDYLLDQASDSPSRIVDGLKDMDGVSPVLAKLVAKLLGRKTAGSQSSPCGKGKGALWFS</sequence>
<evidence type="ECO:0000256" key="1">
    <source>
        <dbReference type="SAM" id="MobiDB-lite"/>
    </source>
</evidence>
<protein>
    <recommendedName>
        <fullName evidence="4">BTB domain-containing protein</fullName>
    </recommendedName>
</protein>
<evidence type="ECO:0008006" key="4">
    <source>
        <dbReference type="Google" id="ProtNLM"/>
    </source>
</evidence>
<dbReference type="InterPro" id="IPR011333">
    <property type="entry name" value="SKP1/BTB/POZ_sf"/>
</dbReference>
<dbReference type="AlphaFoldDB" id="A0AAD2Q106"/>
<reference evidence="2" key="1">
    <citation type="submission" date="2023-11" db="EMBL/GenBank/DDBJ databases">
        <authorList>
            <person name="De Vega J J."/>
            <person name="De Vega J J."/>
        </authorList>
    </citation>
    <scope>NUCLEOTIDE SEQUENCE</scope>
</reference>
<dbReference type="Proteomes" id="UP001295794">
    <property type="component" value="Unassembled WGS sequence"/>
</dbReference>
<dbReference type="EMBL" id="CAVNYO010000048">
    <property type="protein sequence ID" value="CAK5264128.1"/>
    <property type="molecule type" value="Genomic_DNA"/>
</dbReference>
<evidence type="ECO:0000313" key="3">
    <source>
        <dbReference type="Proteomes" id="UP001295794"/>
    </source>
</evidence>
<name>A0AAD2Q106_9AGAR</name>
<proteinExistence type="predicted"/>
<organism evidence="2 3">
    <name type="scientific">Mycena citricolor</name>
    <dbReference type="NCBI Taxonomy" id="2018698"/>
    <lineage>
        <taxon>Eukaryota</taxon>
        <taxon>Fungi</taxon>
        <taxon>Dikarya</taxon>
        <taxon>Basidiomycota</taxon>
        <taxon>Agaricomycotina</taxon>
        <taxon>Agaricomycetes</taxon>
        <taxon>Agaricomycetidae</taxon>
        <taxon>Agaricales</taxon>
        <taxon>Marasmiineae</taxon>
        <taxon>Mycenaceae</taxon>
        <taxon>Mycena</taxon>
    </lineage>
</organism>
<comment type="caution">
    <text evidence="2">The sequence shown here is derived from an EMBL/GenBank/DDBJ whole genome shotgun (WGS) entry which is preliminary data.</text>
</comment>
<gene>
    <name evidence="2" type="ORF">MYCIT1_LOCUS4052</name>
</gene>
<feature type="region of interest" description="Disordered" evidence="1">
    <location>
        <begin position="245"/>
        <end position="295"/>
    </location>
</feature>
<dbReference type="Gene3D" id="3.30.710.10">
    <property type="entry name" value="Potassium Channel Kv1.1, Chain A"/>
    <property type="match status" value="1"/>
</dbReference>
<evidence type="ECO:0000313" key="2">
    <source>
        <dbReference type="EMBL" id="CAK5264128.1"/>
    </source>
</evidence>
<keyword evidence="3" id="KW-1185">Reference proteome</keyword>